<evidence type="ECO:0000313" key="4">
    <source>
        <dbReference type="Proteomes" id="UP000754495"/>
    </source>
</evidence>
<dbReference type="EMBL" id="JAANOU010000001">
    <property type="protein sequence ID" value="NIH82774.1"/>
    <property type="molecule type" value="Genomic_DNA"/>
</dbReference>
<protein>
    <submittedName>
        <fullName evidence="3">Acyl CoA:acetate/3-ketoacid CoA transferase alpha subunit/acyl CoA:acetate/3-ketoacid CoA transferase beta subunit</fullName>
    </submittedName>
</protein>
<reference evidence="3 4" key="1">
    <citation type="submission" date="2020-03" db="EMBL/GenBank/DDBJ databases">
        <title>Sequencing the genomes of 1000 actinobacteria strains.</title>
        <authorList>
            <person name="Klenk H.-P."/>
        </authorList>
    </citation>
    <scope>NUCLEOTIDE SEQUENCE [LARGE SCALE GENOMIC DNA]</scope>
    <source>
        <strain evidence="3 4">DSM 45668</strain>
    </source>
</reference>
<dbReference type="Pfam" id="PF01144">
    <property type="entry name" value="CoA_trans"/>
    <property type="match status" value="1"/>
</dbReference>
<dbReference type="SMART" id="SM00882">
    <property type="entry name" value="CoA_trans"/>
    <property type="match status" value="1"/>
</dbReference>
<comment type="similarity">
    <text evidence="1">Belongs to the 3-oxoacid CoA-transferase subunit B family.</text>
</comment>
<evidence type="ECO:0000313" key="3">
    <source>
        <dbReference type="EMBL" id="NIH82774.1"/>
    </source>
</evidence>
<name>A0ABX0T0K9_9PSEU</name>
<evidence type="ECO:0000256" key="2">
    <source>
        <dbReference type="SAM" id="MobiDB-lite"/>
    </source>
</evidence>
<keyword evidence="3" id="KW-0808">Transferase</keyword>
<accession>A0ABX0T0K9</accession>
<gene>
    <name evidence="3" type="ORF">FHX46_005304</name>
</gene>
<proteinExistence type="inferred from homology"/>
<dbReference type="Proteomes" id="UP000754495">
    <property type="component" value="Unassembled WGS sequence"/>
</dbReference>
<dbReference type="RefSeq" id="WP_167120345.1">
    <property type="nucleotide sequence ID" value="NZ_JAANOU010000001.1"/>
</dbReference>
<feature type="region of interest" description="Disordered" evidence="2">
    <location>
        <begin position="504"/>
        <end position="533"/>
    </location>
</feature>
<dbReference type="InterPro" id="IPR037171">
    <property type="entry name" value="NagB/RpiA_transferase-like"/>
</dbReference>
<dbReference type="PANTHER" id="PTHR43293:SF3">
    <property type="entry name" value="CHOLESTEROL RING-CLEAVING HYDROLASE IPDB SUBUNIT"/>
    <property type="match status" value="1"/>
</dbReference>
<evidence type="ECO:0000256" key="1">
    <source>
        <dbReference type="ARBA" id="ARBA00007047"/>
    </source>
</evidence>
<dbReference type="PANTHER" id="PTHR43293">
    <property type="entry name" value="ACETATE COA-TRANSFERASE YDIF"/>
    <property type="match status" value="1"/>
</dbReference>
<comment type="caution">
    <text evidence="3">The sequence shown here is derived from an EMBL/GenBank/DDBJ whole genome shotgun (WGS) entry which is preliminary data.</text>
</comment>
<dbReference type="Gene3D" id="3.40.1080.10">
    <property type="entry name" value="Glutaconate Coenzyme A-transferase"/>
    <property type="match status" value="2"/>
</dbReference>
<dbReference type="GO" id="GO:0016740">
    <property type="term" value="F:transferase activity"/>
    <property type="evidence" value="ECO:0007669"/>
    <property type="project" value="UniProtKB-KW"/>
</dbReference>
<dbReference type="SUPFAM" id="SSF100950">
    <property type="entry name" value="NagB/RpiA/CoA transferase-like"/>
    <property type="match status" value="2"/>
</dbReference>
<sequence>MTPQIIEDPDALCRRHLVPGMHVHVASTMSRPNALLLAVARVFRGRAVFDVSSNAFHANMHALAIAGVVRHAITCFAGDTYPSPRPNPLYAHLPEGKPFTVEEWSLLALLQRLIAGACGNPVAVTTSLAGSDLESRGTRLPAEVPDARDCLTVPALRPDVTLLHATCADRRGNLYLNGPRGEGWWGAMAARRGVLATVERVVDTPPRGGVSIPADRVLGIARCEFGAHPQGLPPWPECGFAGYRDDYAFLAELAGTFARPGGPDSWFDRWVLAPAGHLDYLTELGPDRLAALRRLDPIRRPVARVAPSWRERHVVVASRAIADRVRAAGYRTLLAGIGTAHIASWLAAAQLARDGHALQVHAELGLIDMSPAAGDAFLFAQSHVARSRAHGDSLDVLGALTAGGYGRALAVLSAGEIDPAGRINSSRTADGRYLVGSGGANDFATHLETLVVAPASPRKLVPRVHFVTCPGQNVLTVATQYGRLVRESAAVPFRLATWMAPDEDTGADPVATLRDRTSWPVPDSSPEWEKPITDEELSLLRTLDPEGFYR</sequence>
<keyword evidence="4" id="KW-1185">Reference proteome</keyword>
<organism evidence="3 4">
    <name type="scientific">Amycolatopsis viridis</name>
    <dbReference type="NCBI Taxonomy" id="185678"/>
    <lineage>
        <taxon>Bacteria</taxon>
        <taxon>Bacillati</taxon>
        <taxon>Actinomycetota</taxon>
        <taxon>Actinomycetes</taxon>
        <taxon>Pseudonocardiales</taxon>
        <taxon>Pseudonocardiaceae</taxon>
        <taxon>Amycolatopsis</taxon>
    </lineage>
</organism>
<dbReference type="InterPro" id="IPR004165">
    <property type="entry name" value="CoA_trans_fam_I"/>
</dbReference>